<dbReference type="AlphaFoldDB" id="A0A366DS67"/>
<evidence type="ECO:0000313" key="3">
    <source>
        <dbReference type="Proteomes" id="UP000252254"/>
    </source>
</evidence>
<dbReference type="RefSeq" id="WP_113870052.1">
    <property type="nucleotide sequence ID" value="NZ_BAABQN010000016.1"/>
</dbReference>
<dbReference type="EMBL" id="QNRI01000014">
    <property type="protein sequence ID" value="RBO92319.1"/>
    <property type="molecule type" value="Genomic_DNA"/>
</dbReference>
<evidence type="ECO:0000256" key="1">
    <source>
        <dbReference type="SAM" id="Phobius"/>
    </source>
</evidence>
<reference evidence="2 3" key="1">
    <citation type="submission" date="2018-06" db="EMBL/GenBank/DDBJ databases">
        <title>Genomic Encyclopedia of Type Strains, Phase IV (KMG-IV): sequencing the most valuable type-strain genomes for metagenomic binning, comparative biology and taxonomic classification.</title>
        <authorList>
            <person name="Goeker M."/>
        </authorList>
    </citation>
    <scope>NUCLEOTIDE SEQUENCE [LARGE SCALE GENOMIC DNA]</scope>
    <source>
        <strain evidence="2 3">DSM 15140</strain>
    </source>
</reference>
<feature type="transmembrane region" description="Helical" evidence="1">
    <location>
        <begin position="16"/>
        <end position="36"/>
    </location>
</feature>
<sequence>MQNHFIIEMLGLKTSMWVFGICIVNEMFSLWCFALYQGEKAEVPIFMYLFNNGYIENVNNTIKVAKPLSYGSKDFE</sequence>
<accession>A0A366DS67</accession>
<keyword evidence="1" id="KW-0812">Transmembrane</keyword>
<comment type="caution">
    <text evidence="2">The sequence shown here is derived from an EMBL/GenBank/DDBJ whole genome shotgun (WGS) entry which is preliminary data.</text>
</comment>
<gene>
    <name evidence="2" type="ORF">DES48_11418</name>
</gene>
<keyword evidence="1" id="KW-1133">Transmembrane helix</keyword>
<dbReference type="Proteomes" id="UP000252254">
    <property type="component" value="Unassembled WGS sequence"/>
</dbReference>
<evidence type="ECO:0000313" key="2">
    <source>
        <dbReference type="EMBL" id="RBO92319.1"/>
    </source>
</evidence>
<organism evidence="2 3">
    <name type="scientific">Paraliobacillus ryukyuensis</name>
    <dbReference type="NCBI Taxonomy" id="200904"/>
    <lineage>
        <taxon>Bacteria</taxon>
        <taxon>Bacillati</taxon>
        <taxon>Bacillota</taxon>
        <taxon>Bacilli</taxon>
        <taxon>Bacillales</taxon>
        <taxon>Bacillaceae</taxon>
        <taxon>Paraliobacillus</taxon>
    </lineage>
</organism>
<keyword evidence="1" id="KW-0472">Membrane</keyword>
<name>A0A366DS67_9BACI</name>
<keyword evidence="3" id="KW-1185">Reference proteome</keyword>
<protein>
    <submittedName>
        <fullName evidence="2">Uncharacterized protein</fullName>
    </submittedName>
</protein>
<proteinExistence type="predicted"/>